<dbReference type="EMBL" id="PVLR01000036">
    <property type="protein sequence ID" value="PRD68217.1"/>
    <property type="molecule type" value="Genomic_DNA"/>
</dbReference>
<sequence>MSSQTPAADLAREVEPAHSHPRTEAALQRLRQAMAQIEAEIEAHGGSYPYNHGRMTQSELCRRADVKKATLQNPVHKDTTRVEVMSWCDAINARLAQTRDAARLQLAASADASSAEPQSLLDQLASLQQRLDAAESLVEQLQVQNRQLRAQLGLD</sequence>
<feature type="coiled-coil region" evidence="1">
    <location>
        <begin position="124"/>
        <end position="151"/>
    </location>
</feature>
<gene>
    <name evidence="3" type="ORF">C6P61_12610</name>
</gene>
<evidence type="ECO:0000256" key="2">
    <source>
        <dbReference type="SAM" id="MobiDB-lite"/>
    </source>
</evidence>
<accession>A0A2S9KCN0</accession>
<evidence type="ECO:0000256" key="1">
    <source>
        <dbReference type="SAM" id="Coils"/>
    </source>
</evidence>
<feature type="compositionally biased region" description="Basic and acidic residues" evidence="2">
    <location>
        <begin position="10"/>
        <end position="23"/>
    </location>
</feature>
<protein>
    <submittedName>
        <fullName evidence="3">Uncharacterized protein</fullName>
    </submittedName>
</protein>
<feature type="region of interest" description="Disordered" evidence="2">
    <location>
        <begin position="1"/>
        <end position="23"/>
    </location>
</feature>
<reference evidence="3 4" key="1">
    <citation type="submission" date="2018-03" db="EMBL/GenBank/DDBJ databases">
        <title>Comparative genomics illustrates the genes involved in a hyperalkaliphilic mechanisms of Serpentinomonas isolated from highly-alkaline calcium-rich serpentinized springs.</title>
        <authorList>
            <person name="Suzuki S."/>
            <person name="Ishii S."/>
            <person name="Walworth N."/>
            <person name="Bird L."/>
            <person name="Kuenen J.G."/>
            <person name="Nealson K.H."/>
        </authorList>
    </citation>
    <scope>NUCLEOTIDE SEQUENCE [LARGE SCALE GENOMIC DNA]</scope>
    <source>
        <strain evidence="3 4">83</strain>
    </source>
</reference>
<dbReference type="OrthoDB" id="6064856at2"/>
<dbReference type="RefSeq" id="WP_105730274.1">
    <property type="nucleotide sequence ID" value="NZ_PVLR01000036.1"/>
</dbReference>
<keyword evidence="4" id="KW-1185">Reference proteome</keyword>
<organism evidence="3 4">
    <name type="scientific">Malikia spinosa</name>
    <dbReference type="NCBI Taxonomy" id="86180"/>
    <lineage>
        <taxon>Bacteria</taxon>
        <taxon>Pseudomonadati</taxon>
        <taxon>Pseudomonadota</taxon>
        <taxon>Betaproteobacteria</taxon>
        <taxon>Burkholderiales</taxon>
        <taxon>Comamonadaceae</taxon>
        <taxon>Malikia</taxon>
    </lineage>
</organism>
<evidence type="ECO:0000313" key="3">
    <source>
        <dbReference type="EMBL" id="PRD68217.1"/>
    </source>
</evidence>
<dbReference type="Proteomes" id="UP000238326">
    <property type="component" value="Unassembled WGS sequence"/>
</dbReference>
<comment type="caution">
    <text evidence="3">The sequence shown here is derived from an EMBL/GenBank/DDBJ whole genome shotgun (WGS) entry which is preliminary data.</text>
</comment>
<proteinExistence type="predicted"/>
<dbReference type="AlphaFoldDB" id="A0A2S9KCN0"/>
<keyword evidence="1" id="KW-0175">Coiled coil</keyword>
<name>A0A2S9KCN0_9BURK</name>
<evidence type="ECO:0000313" key="4">
    <source>
        <dbReference type="Proteomes" id="UP000238326"/>
    </source>
</evidence>